<dbReference type="InterPro" id="IPR027417">
    <property type="entry name" value="P-loop_NTPase"/>
</dbReference>
<dbReference type="Gene3D" id="3.40.50.300">
    <property type="entry name" value="P-loop containing nucleotide triphosphate hydrolases"/>
    <property type="match status" value="1"/>
</dbReference>
<organism evidence="2">
    <name type="scientific">Bifidobacterium dentium</name>
    <dbReference type="NCBI Taxonomy" id="1689"/>
    <lineage>
        <taxon>Bacteria</taxon>
        <taxon>Bacillati</taxon>
        <taxon>Actinomycetota</taxon>
        <taxon>Actinomycetes</taxon>
        <taxon>Bifidobacteriales</taxon>
        <taxon>Bifidobacteriaceae</taxon>
        <taxon>Bifidobacterium</taxon>
    </lineage>
</organism>
<dbReference type="RefSeq" id="WP_156341659.1">
    <property type="nucleotide sequence ID" value="NZ_CACRSP010000014.1"/>
</dbReference>
<name>A0A6N2UMK3_9BIFI</name>
<feature type="domain" description="CobQ/CobB/MinD/ParA nucleotide binding" evidence="1">
    <location>
        <begin position="3"/>
        <end position="168"/>
    </location>
</feature>
<proteinExistence type="predicted"/>
<dbReference type="CDD" id="cd02042">
    <property type="entry name" value="ParAB_family"/>
    <property type="match status" value="1"/>
</dbReference>
<dbReference type="InterPro" id="IPR050678">
    <property type="entry name" value="DNA_Partitioning_ATPase"/>
</dbReference>
<sequence length="192" mass="20966">MRITIANAKGDVGKTTSSIYLAATATARGHEVVLLDADPQGSASQWAFMAENENDPLGFEVQAANPATLRRPQKENVMEIVDAAPTGQGLQAALETADFVIVPSSDSPLDVQQAWSTLSATDKPAAVLLVRVESGTRAMKAVMEAFNRWATPLFDAQIHKRQDIKTSMGHNPRKLWEYAQAWQEIELMMKGE</sequence>
<accession>A0A6N2UMK3</accession>
<evidence type="ECO:0000313" key="2">
    <source>
        <dbReference type="EMBL" id="VYT17521.1"/>
    </source>
</evidence>
<dbReference type="InterPro" id="IPR002586">
    <property type="entry name" value="CobQ/CobB/MinD/ParA_Nub-bd_dom"/>
</dbReference>
<dbReference type="GO" id="GO:0016787">
    <property type="term" value="F:hydrolase activity"/>
    <property type="evidence" value="ECO:0007669"/>
    <property type="project" value="UniProtKB-KW"/>
</dbReference>
<keyword evidence="2" id="KW-0378">Hydrolase</keyword>
<evidence type="ECO:0000259" key="1">
    <source>
        <dbReference type="Pfam" id="PF01656"/>
    </source>
</evidence>
<dbReference type="PANTHER" id="PTHR13696:SF96">
    <property type="entry name" value="COBQ_COBB_MIND_PARA NUCLEOTIDE BINDING DOMAIN-CONTAINING PROTEIN"/>
    <property type="match status" value="1"/>
</dbReference>
<gene>
    <name evidence="2" type="primary">soj_2</name>
    <name evidence="2" type="ORF">BDLFYP24_00391</name>
</gene>
<dbReference type="EC" id="3.6.-.-" evidence="2"/>
<protein>
    <submittedName>
        <fullName evidence="2">Chromosome-partitioning ATPase Soj</fullName>
        <ecNumber evidence="2">3.6.-.-</ecNumber>
    </submittedName>
</protein>
<dbReference type="EMBL" id="CACRSP010000014">
    <property type="protein sequence ID" value="VYT17521.1"/>
    <property type="molecule type" value="Genomic_DNA"/>
</dbReference>
<reference evidence="2" key="1">
    <citation type="submission" date="2019-11" db="EMBL/GenBank/DDBJ databases">
        <authorList>
            <person name="Feng L."/>
        </authorList>
    </citation>
    <scope>NUCLEOTIDE SEQUENCE</scope>
    <source>
        <strain evidence="2">BdentiumLFYP24</strain>
    </source>
</reference>
<dbReference type="AlphaFoldDB" id="A0A6N2UMK3"/>
<dbReference type="Pfam" id="PF01656">
    <property type="entry name" value="CbiA"/>
    <property type="match status" value="1"/>
</dbReference>
<dbReference type="SUPFAM" id="SSF52540">
    <property type="entry name" value="P-loop containing nucleoside triphosphate hydrolases"/>
    <property type="match status" value="1"/>
</dbReference>
<dbReference type="PANTHER" id="PTHR13696">
    <property type="entry name" value="P-LOOP CONTAINING NUCLEOSIDE TRIPHOSPHATE HYDROLASE"/>
    <property type="match status" value="1"/>
</dbReference>
<dbReference type="PIRSF" id="PIRSF009320">
    <property type="entry name" value="Nuc_binding_HP_1000"/>
    <property type="match status" value="1"/>
</dbReference>